<dbReference type="AlphaFoldDB" id="A0A9W9DJP5"/>
<keyword evidence="3" id="KW-1185">Reference proteome</keyword>
<dbReference type="Proteomes" id="UP001150266">
    <property type="component" value="Unassembled WGS sequence"/>
</dbReference>
<dbReference type="InterPro" id="IPR027417">
    <property type="entry name" value="P-loop_NTPase"/>
</dbReference>
<protein>
    <recommendedName>
        <fullName evidence="1">Exosome RNA helicase MTR4-like stalk domain-containing protein</fullName>
    </recommendedName>
</protein>
<dbReference type="EMBL" id="JAOTPV010000017">
    <property type="protein sequence ID" value="KAJ4473804.1"/>
    <property type="molecule type" value="Genomic_DNA"/>
</dbReference>
<proteinExistence type="predicted"/>
<dbReference type="Gene3D" id="3.40.50.300">
    <property type="entry name" value="P-loop containing nucleotide triphosphate hydrolases"/>
    <property type="match status" value="1"/>
</dbReference>
<evidence type="ECO:0000313" key="2">
    <source>
        <dbReference type="EMBL" id="KAJ4473804.1"/>
    </source>
</evidence>
<gene>
    <name evidence="2" type="ORF">J3R30DRAFT_3707773</name>
</gene>
<organism evidence="2 3">
    <name type="scientific">Lentinula aciculospora</name>
    <dbReference type="NCBI Taxonomy" id="153920"/>
    <lineage>
        <taxon>Eukaryota</taxon>
        <taxon>Fungi</taxon>
        <taxon>Dikarya</taxon>
        <taxon>Basidiomycota</taxon>
        <taxon>Agaricomycotina</taxon>
        <taxon>Agaricomycetes</taxon>
        <taxon>Agaricomycetidae</taxon>
        <taxon>Agaricales</taxon>
        <taxon>Marasmiineae</taxon>
        <taxon>Omphalotaceae</taxon>
        <taxon>Lentinula</taxon>
    </lineage>
</organism>
<reference evidence="2" key="1">
    <citation type="submission" date="2022-08" db="EMBL/GenBank/DDBJ databases">
        <title>A Global Phylogenomic Analysis of the Shiitake Genus Lentinula.</title>
        <authorList>
            <consortium name="DOE Joint Genome Institute"/>
            <person name="Sierra-Patev S."/>
            <person name="Min B."/>
            <person name="Naranjo-Ortiz M."/>
            <person name="Looney B."/>
            <person name="Konkel Z."/>
            <person name="Slot J.C."/>
            <person name="Sakamoto Y."/>
            <person name="Steenwyk J.L."/>
            <person name="Rokas A."/>
            <person name="Carro J."/>
            <person name="Camarero S."/>
            <person name="Ferreira P."/>
            <person name="Molpeceres G."/>
            <person name="Ruiz-Duenas F.J."/>
            <person name="Serrano A."/>
            <person name="Henrissat B."/>
            <person name="Drula E."/>
            <person name="Hughes K.W."/>
            <person name="Mata J.L."/>
            <person name="Ishikawa N.K."/>
            <person name="Vargas-Isla R."/>
            <person name="Ushijima S."/>
            <person name="Smith C.A."/>
            <person name="Ahrendt S."/>
            <person name="Andreopoulos W."/>
            <person name="He G."/>
            <person name="Labutti K."/>
            <person name="Lipzen A."/>
            <person name="Ng V."/>
            <person name="Riley R."/>
            <person name="Sandor L."/>
            <person name="Barry K."/>
            <person name="Martinez A.T."/>
            <person name="Xiao Y."/>
            <person name="Gibbons J.G."/>
            <person name="Terashima K."/>
            <person name="Grigoriev I.V."/>
            <person name="Hibbett D.S."/>
        </authorList>
    </citation>
    <scope>NUCLEOTIDE SEQUENCE</scope>
    <source>
        <strain evidence="2">JLM2183</strain>
    </source>
</reference>
<dbReference type="Pfam" id="PF21408">
    <property type="entry name" value="MTR4-like_stalk"/>
    <property type="match status" value="1"/>
</dbReference>
<evidence type="ECO:0000313" key="3">
    <source>
        <dbReference type="Proteomes" id="UP001150266"/>
    </source>
</evidence>
<sequence length="84" mass="9686">MSGRAGRRGLDRRGVVIMMCDGKLDLIVAIGFSLLSQLQYQSEFMLKRCFRQFQSSRDGLPKLEGKQNAWISIPDEERITNEHR</sequence>
<feature type="domain" description="Exosome RNA helicase MTR4-like stalk" evidence="1">
    <location>
        <begin position="43"/>
        <end position="66"/>
    </location>
</feature>
<evidence type="ECO:0000259" key="1">
    <source>
        <dbReference type="Pfam" id="PF21408"/>
    </source>
</evidence>
<comment type="caution">
    <text evidence="2">The sequence shown here is derived from an EMBL/GenBank/DDBJ whole genome shotgun (WGS) entry which is preliminary data.</text>
</comment>
<accession>A0A9W9DJP5</accession>
<dbReference type="InterPro" id="IPR048392">
    <property type="entry name" value="MTR4-like_stalk"/>
</dbReference>
<name>A0A9W9DJP5_9AGAR</name>